<gene>
    <name evidence="1" type="ORF">ACIPSN_02840</name>
</gene>
<protein>
    <submittedName>
        <fullName evidence="1">Abortive infection system antitoxin AbiGi family protein</fullName>
    </submittedName>
</protein>
<dbReference type="InterPro" id="IPR021223">
    <property type="entry name" value="AbiGi"/>
</dbReference>
<sequence>MSKSLYPTTLFHFTKSKRAFNNIIKSSFFKVSYARETIKGPTSKREFGIPMISFCDIRLSQLEKHTNSYGRFGIGLSKEWAVKNGLNPVVYMSDGCSAFDDYNQQLKRLKKIRLRIKKSLNGNKNSAFTFLNEEYRSVIGIMRYMKNYSGNLERVGKKTKINYIFADEREWRYVPSVKDLNGIPYIVNPSNINNKEKKSKYNEKLDGINLKFNFDDVKYLIVDRQESVEGLINLLNKIGVDKKHYSKIMCSKQINDDL</sequence>
<proteinExistence type="predicted"/>
<dbReference type="EMBL" id="JBIXKD010000002">
    <property type="protein sequence ID" value="MFJ5320322.1"/>
    <property type="molecule type" value="Genomic_DNA"/>
</dbReference>
<evidence type="ECO:0000313" key="2">
    <source>
        <dbReference type="Proteomes" id="UP001617714"/>
    </source>
</evidence>
<dbReference type="RefSeq" id="WP_105879695.1">
    <property type="nucleotide sequence ID" value="NZ_JBIXKD010000002.1"/>
</dbReference>
<name>A0ABW8FU26_9GAMM</name>
<dbReference type="Pfam" id="PF10899">
    <property type="entry name" value="AbiGi"/>
    <property type="match status" value="1"/>
</dbReference>
<dbReference type="Proteomes" id="UP001617714">
    <property type="component" value="Unassembled WGS sequence"/>
</dbReference>
<reference evidence="1 2" key="1">
    <citation type="submission" date="2024-10" db="EMBL/GenBank/DDBJ databases">
        <authorList>
            <person name="Lu C.-H."/>
        </authorList>
    </citation>
    <scope>NUCLEOTIDE SEQUENCE [LARGE SCALE GENOMIC DNA]</scope>
    <source>
        <strain evidence="1 2">22QBSP01-2</strain>
    </source>
</reference>
<evidence type="ECO:0000313" key="1">
    <source>
        <dbReference type="EMBL" id="MFJ5320322.1"/>
    </source>
</evidence>
<accession>A0ABW8FU26</accession>
<organism evidence="1 2">
    <name type="scientific">Pectobacterium parvum</name>
    <dbReference type="NCBI Taxonomy" id="2778550"/>
    <lineage>
        <taxon>Bacteria</taxon>
        <taxon>Pseudomonadati</taxon>
        <taxon>Pseudomonadota</taxon>
        <taxon>Gammaproteobacteria</taxon>
        <taxon>Enterobacterales</taxon>
        <taxon>Pectobacteriaceae</taxon>
        <taxon>Pectobacterium</taxon>
    </lineage>
</organism>
<keyword evidence="2" id="KW-1185">Reference proteome</keyword>
<comment type="caution">
    <text evidence="1">The sequence shown here is derived from an EMBL/GenBank/DDBJ whole genome shotgun (WGS) entry which is preliminary data.</text>
</comment>